<dbReference type="CDD" id="cd04301">
    <property type="entry name" value="NAT_SF"/>
    <property type="match status" value="1"/>
</dbReference>
<comment type="caution">
    <text evidence="4">The sequence shown here is derived from an EMBL/GenBank/DDBJ whole genome shotgun (WGS) entry which is preliminary data.</text>
</comment>
<dbReference type="RefSeq" id="WP_147391164.1">
    <property type="nucleotide sequence ID" value="NZ_AQHF01000034.1"/>
</dbReference>
<dbReference type="PANTHER" id="PTHR43877:SF1">
    <property type="entry name" value="ACETYLTRANSFERASE"/>
    <property type="match status" value="1"/>
</dbReference>
<dbReference type="Proteomes" id="UP000660708">
    <property type="component" value="Unassembled WGS sequence"/>
</dbReference>
<dbReference type="Gene3D" id="3.40.630.30">
    <property type="match status" value="1"/>
</dbReference>
<keyword evidence="2" id="KW-0012">Acyltransferase</keyword>
<dbReference type="PROSITE" id="PS51186">
    <property type="entry name" value="GNAT"/>
    <property type="match status" value="1"/>
</dbReference>
<proteinExistence type="predicted"/>
<dbReference type="GO" id="GO:0016747">
    <property type="term" value="F:acyltransferase activity, transferring groups other than amino-acyl groups"/>
    <property type="evidence" value="ECO:0007669"/>
    <property type="project" value="InterPro"/>
</dbReference>
<evidence type="ECO:0000256" key="2">
    <source>
        <dbReference type="ARBA" id="ARBA00023315"/>
    </source>
</evidence>
<evidence type="ECO:0000259" key="3">
    <source>
        <dbReference type="PROSITE" id="PS51186"/>
    </source>
</evidence>
<evidence type="ECO:0000313" key="5">
    <source>
        <dbReference type="Proteomes" id="UP000660708"/>
    </source>
</evidence>
<evidence type="ECO:0000256" key="1">
    <source>
        <dbReference type="ARBA" id="ARBA00022679"/>
    </source>
</evidence>
<protein>
    <recommendedName>
        <fullName evidence="3">N-acetyltransferase domain-containing protein</fullName>
    </recommendedName>
</protein>
<organism evidence="4 5">
    <name type="scientific">Pseudoalteromonas peptidolytica F12-50-A1</name>
    <dbReference type="NCBI Taxonomy" id="1315280"/>
    <lineage>
        <taxon>Bacteria</taxon>
        <taxon>Pseudomonadati</taxon>
        <taxon>Pseudomonadota</taxon>
        <taxon>Gammaproteobacteria</taxon>
        <taxon>Alteromonadales</taxon>
        <taxon>Pseudoalteromonadaceae</taxon>
        <taxon>Pseudoalteromonas</taxon>
    </lineage>
</organism>
<dbReference type="AlphaFoldDB" id="A0A8I0N1K6"/>
<dbReference type="InterPro" id="IPR016181">
    <property type="entry name" value="Acyl_CoA_acyltransferase"/>
</dbReference>
<name>A0A8I0N1K6_9GAMM</name>
<dbReference type="InterPro" id="IPR000182">
    <property type="entry name" value="GNAT_dom"/>
</dbReference>
<reference evidence="4 5" key="1">
    <citation type="submission" date="2015-06" db="EMBL/GenBank/DDBJ databases">
        <title>Genome sequence of Pseudoalteromonas peptidolytica.</title>
        <authorList>
            <person name="Xie B.-B."/>
            <person name="Rong J.-C."/>
            <person name="Qin Q.-L."/>
            <person name="Zhang Y.-Z."/>
        </authorList>
    </citation>
    <scope>NUCLEOTIDE SEQUENCE [LARGE SCALE GENOMIC DNA]</scope>
    <source>
        <strain evidence="4 5">F12-50-A1</strain>
    </source>
</reference>
<gene>
    <name evidence="4" type="ORF">PPEP_b1086</name>
</gene>
<keyword evidence="5" id="KW-1185">Reference proteome</keyword>
<evidence type="ECO:0000313" key="4">
    <source>
        <dbReference type="EMBL" id="MBE0349151.1"/>
    </source>
</evidence>
<feature type="domain" description="N-acetyltransferase" evidence="3">
    <location>
        <begin position="4"/>
        <end position="166"/>
    </location>
</feature>
<dbReference type="Pfam" id="PF13508">
    <property type="entry name" value="Acetyltransf_7"/>
    <property type="match status" value="1"/>
</dbReference>
<dbReference type="PANTHER" id="PTHR43877">
    <property type="entry name" value="AMINOALKYLPHOSPHONATE N-ACETYLTRANSFERASE-RELATED-RELATED"/>
    <property type="match status" value="1"/>
</dbReference>
<dbReference type="InterPro" id="IPR050832">
    <property type="entry name" value="Bact_Acetyltransf"/>
</dbReference>
<dbReference type="EMBL" id="AQHF01000034">
    <property type="protein sequence ID" value="MBE0349151.1"/>
    <property type="molecule type" value="Genomic_DNA"/>
</dbReference>
<keyword evidence="1" id="KW-0808">Transferase</keyword>
<sequence>MYHFQIRPARPCDASSLAALSIQVWLDTYALEGVKQEYADYALTTFTQAYFLALLQRDEISIYVAEHDGAIQGYIQANRSSQYGDQDLGFEIEKLYVLRRWHGKGAGSQLITAACADLGEKYWLYTWVENESNQFYQKLGLAHCGQFDFSFNGKVIANHVYTSQID</sequence>
<accession>A0A8I0N1K6</accession>
<dbReference type="SUPFAM" id="SSF55729">
    <property type="entry name" value="Acyl-CoA N-acyltransferases (Nat)"/>
    <property type="match status" value="1"/>
</dbReference>